<reference evidence="1 2" key="1">
    <citation type="journal article" date="2012" name="MBio">
        <title>Comparative genome analysis of three eukaryotic parasites with differing abilities to transform leukocytes reveals key mediators of Theileria-induced leukocyte transformation.</title>
        <authorList>
            <person name="Hayashida K."/>
            <person name="Hara Y."/>
            <person name="Abe T."/>
            <person name="Yamasaki C."/>
            <person name="Toyoda A."/>
            <person name="Kosuge T."/>
            <person name="Suzuki Y."/>
            <person name="Sato Y."/>
            <person name="Kawashima S."/>
            <person name="Katayama T."/>
            <person name="Wakaguri H."/>
            <person name="Inoue N."/>
            <person name="Homma K."/>
            <person name="Tada-Umezaki M."/>
            <person name="Yagi Y."/>
            <person name="Fujii Y."/>
            <person name="Habara T."/>
            <person name="Kanehisa M."/>
            <person name="Watanabe H."/>
            <person name="Ito K."/>
            <person name="Gojobori T."/>
            <person name="Sugawara H."/>
            <person name="Imanishi T."/>
            <person name="Weir W."/>
            <person name="Gardner M."/>
            <person name="Pain A."/>
            <person name="Shiels B."/>
            <person name="Hattori M."/>
            <person name="Nene V."/>
            <person name="Sugimoto C."/>
        </authorList>
    </citation>
    <scope>NUCLEOTIDE SEQUENCE [LARGE SCALE GENOMIC DNA]</scope>
    <source>
        <strain evidence="1 2">Shintoku</strain>
    </source>
</reference>
<dbReference type="AlphaFoldDB" id="J7M8J9"/>
<evidence type="ECO:0000313" key="2">
    <source>
        <dbReference type="Proteomes" id="UP000003786"/>
    </source>
</evidence>
<dbReference type="RefSeq" id="XP_009692659.1">
    <property type="nucleotide sequence ID" value="XM_009694364.1"/>
</dbReference>
<dbReference type="VEuPathDB" id="PiroplasmaDB:TOT_040000725"/>
<dbReference type="GeneID" id="20716771"/>
<sequence>MGSNSCRDSRVECHQQRSAVADVGRARLRYLAQVTCWRNSRYLTLISAAAAS</sequence>
<dbReference type="Proteomes" id="UP000003786">
    <property type="component" value="Chromosome 4"/>
</dbReference>
<protein>
    <submittedName>
        <fullName evidence="1">Uncharacterized protein</fullName>
    </submittedName>
</protein>
<accession>J7M8J9</accession>
<dbReference type="EMBL" id="AP011949">
    <property type="protein sequence ID" value="BAM42358.1"/>
    <property type="molecule type" value="Genomic_DNA"/>
</dbReference>
<proteinExistence type="predicted"/>
<organism evidence="1 2">
    <name type="scientific">Theileria orientalis strain Shintoku</name>
    <dbReference type="NCBI Taxonomy" id="869250"/>
    <lineage>
        <taxon>Eukaryota</taxon>
        <taxon>Sar</taxon>
        <taxon>Alveolata</taxon>
        <taxon>Apicomplexa</taxon>
        <taxon>Aconoidasida</taxon>
        <taxon>Piroplasmida</taxon>
        <taxon>Theileriidae</taxon>
        <taxon>Theileria</taxon>
    </lineage>
</organism>
<dbReference type="KEGG" id="tot:TOT_040000725"/>
<name>J7M8J9_THEOR</name>
<gene>
    <name evidence="1" type="ORF">TOT_040000725</name>
</gene>
<evidence type="ECO:0000313" key="1">
    <source>
        <dbReference type="EMBL" id="BAM42358.1"/>
    </source>
</evidence>
<keyword evidence="2" id="KW-1185">Reference proteome</keyword>